<evidence type="ECO:0000313" key="1">
    <source>
        <dbReference type="EMBL" id="ELR63553.1"/>
    </source>
</evidence>
<protein>
    <submittedName>
        <fullName evidence="1">Uncharacterized protein</fullName>
    </submittedName>
</protein>
<gene>
    <name evidence="1" type="ORF">C942_03569</name>
</gene>
<evidence type="ECO:0000313" key="2">
    <source>
        <dbReference type="Proteomes" id="UP000011134"/>
    </source>
</evidence>
<proteinExistence type="predicted"/>
<keyword evidence="2" id="KW-1185">Reference proteome</keyword>
<comment type="caution">
    <text evidence="1">The sequence shown here is derived from an EMBL/GenBank/DDBJ whole genome shotgun (WGS) entry which is preliminary data.</text>
</comment>
<dbReference type="EMBL" id="AMZO01000038">
    <property type="protein sequence ID" value="ELR63553.1"/>
    <property type="molecule type" value="Genomic_DNA"/>
</dbReference>
<sequence length="50" mass="5421">MPDQDGLGFLISIRDSNNNFPCKVIAISGGGRIAGKTYLEMLNHLVLMLS</sequence>
<accession>L8J5R9</accession>
<dbReference type="PATRIC" id="fig|1056511.3.peg.4493"/>
<organism evidence="1 2">
    <name type="scientific">Photobacterium marinum</name>
    <dbReference type="NCBI Taxonomy" id="1056511"/>
    <lineage>
        <taxon>Bacteria</taxon>
        <taxon>Pseudomonadati</taxon>
        <taxon>Pseudomonadota</taxon>
        <taxon>Gammaproteobacteria</taxon>
        <taxon>Vibrionales</taxon>
        <taxon>Vibrionaceae</taxon>
        <taxon>Photobacterium</taxon>
    </lineage>
</organism>
<dbReference type="AlphaFoldDB" id="L8J5R9"/>
<dbReference type="Proteomes" id="UP000011134">
    <property type="component" value="Unassembled WGS sequence"/>
</dbReference>
<reference evidence="1 2" key="1">
    <citation type="submission" date="2012-12" db="EMBL/GenBank/DDBJ databases">
        <title>Genome Assembly of Photobacterium sp. AK15.</title>
        <authorList>
            <person name="Khatri I."/>
            <person name="Vaidya B."/>
            <person name="Srinivas T.N.R."/>
            <person name="Subramanian S."/>
            <person name="Pinnaka A."/>
        </authorList>
    </citation>
    <scope>NUCLEOTIDE SEQUENCE [LARGE SCALE GENOMIC DNA]</scope>
    <source>
        <strain evidence="1 2">AK15</strain>
    </source>
</reference>
<name>L8J5R9_9GAMM</name>